<feature type="compositionally biased region" description="Polar residues" evidence="1">
    <location>
        <begin position="120"/>
        <end position="137"/>
    </location>
</feature>
<evidence type="ECO:0000313" key="2">
    <source>
        <dbReference type="EMBL" id="KAK3937433.1"/>
    </source>
</evidence>
<protein>
    <submittedName>
        <fullName evidence="2">Clock-controlled protein 8</fullName>
    </submittedName>
</protein>
<dbReference type="EMBL" id="MU853854">
    <property type="protein sequence ID" value="KAK3937433.1"/>
    <property type="molecule type" value="Genomic_DNA"/>
</dbReference>
<feature type="region of interest" description="Disordered" evidence="1">
    <location>
        <begin position="363"/>
        <end position="406"/>
    </location>
</feature>
<name>A0AAN6N427_9PEZI</name>
<feature type="region of interest" description="Disordered" evidence="1">
    <location>
        <begin position="1"/>
        <end position="38"/>
    </location>
</feature>
<feature type="compositionally biased region" description="Low complexity" evidence="1">
    <location>
        <begin position="142"/>
        <end position="159"/>
    </location>
</feature>
<dbReference type="Proteomes" id="UP001303473">
    <property type="component" value="Unassembled WGS sequence"/>
</dbReference>
<dbReference type="InterPro" id="IPR013927">
    <property type="entry name" value="TF_Opi1_Ccg-8"/>
</dbReference>
<feature type="region of interest" description="Disordered" evidence="1">
    <location>
        <begin position="62"/>
        <end position="159"/>
    </location>
</feature>
<dbReference type="GO" id="GO:0005634">
    <property type="term" value="C:nucleus"/>
    <property type="evidence" value="ECO:0007669"/>
    <property type="project" value="TreeGrafter"/>
</dbReference>
<keyword evidence="3" id="KW-1185">Reference proteome</keyword>
<dbReference type="Pfam" id="PF08618">
    <property type="entry name" value="Opi1"/>
    <property type="match status" value="1"/>
</dbReference>
<dbReference type="GO" id="GO:0030968">
    <property type="term" value="P:endoplasmic reticulum unfolded protein response"/>
    <property type="evidence" value="ECO:0007669"/>
    <property type="project" value="TreeGrafter"/>
</dbReference>
<gene>
    <name evidence="2" type="ORF">QBC46DRAFT_10085</name>
</gene>
<dbReference type="PANTHER" id="PTHR38406:SF1">
    <property type="entry name" value="TRANSCRIPTIONAL REPRESSOR OPI1"/>
    <property type="match status" value="1"/>
</dbReference>
<comment type="caution">
    <text evidence="2">The sequence shown here is derived from an EMBL/GenBank/DDBJ whole genome shotgun (WGS) entry which is preliminary data.</text>
</comment>
<dbReference type="GO" id="GO:0008654">
    <property type="term" value="P:phospholipid biosynthetic process"/>
    <property type="evidence" value="ECO:0007669"/>
    <property type="project" value="TreeGrafter"/>
</dbReference>
<proteinExistence type="predicted"/>
<evidence type="ECO:0000313" key="3">
    <source>
        <dbReference type="Proteomes" id="UP001303473"/>
    </source>
</evidence>
<evidence type="ECO:0000256" key="1">
    <source>
        <dbReference type="SAM" id="MobiDB-lite"/>
    </source>
</evidence>
<dbReference type="PANTHER" id="PTHR38406">
    <property type="entry name" value="TRANSCRIPTIONAL REPRESSOR OPI1"/>
    <property type="match status" value="1"/>
</dbReference>
<feature type="compositionally biased region" description="Polar residues" evidence="1">
    <location>
        <begin position="72"/>
        <end position="92"/>
    </location>
</feature>
<accession>A0AAN6N427</accession>
<dbReference type="GO" id="GO:0005783">
    <property type="term" value="C:endoplasmic reticulum"/>
    <property type="evidence" value="ECO:0007669"/>
    <property type="project" value="TreeGrafter"/>
</dbReference>
<dbReference type="GO" id="GO:0006357">
    <property type="term" value="P:regulation of transcription by RNA polymerase II"/>
    <property type="evidence" value="ECO:0007669"/>
    <property type="project" value="TreeGrafter"/>
</dbReference>
<organism evidence="2 3">
    <name type="scientific">Diplogelasinospora grovesii</name>
    <dbReference type="NCBI Taxonomy" id="303347"/>
    <lineage>
        <taxon>Eukaryota</taxon>
        <taxon>Fungi</taxon>
        <taxon>Dikarya</taxon>
        <taxon>Ascomycota</taxon>
        <taxon>Pezizomycotina</taxon>
        <taxon>Sordariomycetes</taxon>
        <taxon>Sordariomycetidae</taxon>
        <taxon>Sordariales</taxon>
        <taxon>Diplogelasinosporaceae</taxon>
        <taxon>Diplogelasinospora</taxon>
    </lineage>
</organism>
<reference evidence="3" key="1">
    <citation type="journal article" date="2023" name="Mol. Phylogenet. Evol.">
        <title>Genome-scale phylogeny and comparative genomics of the fungal order Sordariales.</title>
        <authorList>
            <person name="Hensen N."/>
            <person name="Bonometti L."/>
            <person name="Westerberg I."/>
            <person name="Brannstrom I.O."/>
            <person name="Guillou S."/>
            <person name="Cros-Aarteil S."/>
            <person name="Calhoun S."/>
            <person name="Haridas S."/>
            <person name="Kuo A."/>
            <person name="Mondo S."/>
            <person name="Pangilinan J."/>
            <person name="Riley R."/>
            <person name="LaButti K."/>
            <person name="Andreopoulos B."/>
            <person name="Lipzen A."/>
            <person name="Chen C."/>
            <person name="Yan M."/>
            <person name="Daum C."/>
            <person name="Ng V."/>
            <person name="Clum A."/>
            <person name="Steindorff A."/>
            <person name="Ohm R.A."/>
            <person name="Martin F."/>
            <person name="Silar P."/>
            <person name="Natvig D.O."/>
            <person name="Lalanne C."/>
            <person name="Gautier V."/>
            <person name="Ament-Velasquez S.L."/>
            <person name="Kruys A."/>
            <person name="Hutchinson M.I."/>
            <person name="Powell A.J."/>
            <person name="Barry K."/>
            <person name="Miller A.N."/>
            <person name="Grigoriev I.V."/>
            <person name="Debuchy R."/>
            <person name="Gladieux P."/>
            <person name="Hiltunen Thoren M."/>
            <person name="Johannesson H."/>
        </authorList>
    </citation>
    <scope>NUCLEOTIDE SEQUENCE [LARGE SCALE GENOMIC DNA]</scope>
    <source>
        <strain evidence="3">CBS 340.73</strain>
    </source>
</reference>
<sequence>MEQNHMLTRPSPLAQDEKRGRHMVWPGQSGSAPLHFANSAAPNANLTMQNLPQYQAQLQTSADDIFLRKQKTPSLSPNPSAVSRSLSPPSHSQPHEPAPLSFPDVPTTELAPIQSHSKDSSVANNSLPSLSSITGAQPQRLAPLSQPAPSSYSPPSASANHWPSLNPLTAYYSPSHAQAADSPLRMEVDAEHHATRGHVPEQRDPYYDRRAASVSLDDPNVRMAAEALGDLRADFVSSPSQRQTPTPSSPEPLLSLLTTSHPLLATTIGGAASAYNHSKNFSPRLKTGAEYVEGYLGPLASAVGNVGRKTGVEGGVRWFLGARRRHPSSSDLEAGNDGSNKRRKFDVSEKALEAMADESLFTPQQQHGRGIERRTSTSTIDTLPAYDDHKSPAYTETAEVQSQLSSRPSSSASLQWRQRIVLSTSGLGIAMREESLRSLKYCLRVLRLANAHLEKIVSALKSAIEQYDGTIERRGDQEDHVMTDAPTMHPQAPRDRNQLTAWINSLRAEISKTLHAVINKVSTYAGGALPENAKELVYRHLASFPERFRVASMMDVPAQTRGEVDQENAVHEGVRVLVLAKEGLEMLTQVSGILDSTITSAEEWCETLGKTKRAEDEPPAGNSEAMQPPRSAGCEEDIKMSY</sequence>
<dbReference type="AlphaFoldDB" id="A0AAN6N427"/>
<dbReference type="GO" id="GO:0003714">
    <property type="term" value="F:transcription corepressor activity"/>
    <property type="evidence" value="ECO:0007669"/>
    <property type="project" value="InterPro"/>
</dbReference>
<feature type="region of interest" description="Disordered" evidence="1">
    <location>
        <begin position="610"/>
        <end position="642"/>
    </location>
</feature>